<feature type="transmembrane region" description="Helical" evidence="1">
    <location>
        <begin position="106"/>
        <end position="125"/>
    </location>
</feature>
<keyword evidence="3" id="KW-1185">Reference proteome</keyword>
<protein>
    <submittedName>
        <fullName evidence="2">YKL083W-like protein</fullName>
    </submittedName>
</protein>
<keyword evidence="1" id="KW-0472">Membrane</keyword>
<organism evidence="2 3">
    <name type="scientific">Saccharomyces kudriavzevii (strain ATCC MYA-4449 / AS 2.2408 / CBS 8840 / NBRC 1802 / NCYC 2889)</name>
    <name type="common">Yeast</name>
    <dbReference type="NCBI Taxonomy" id="226230"/>
    <lineage>
        <taxon>Eukaryota</taxon>
        <taxon>Fungi</taxon>
        <taxon>Dikarya</taxon>
        <taxon>Ascomycota</taxon>
        <taxon>Saccharomycotina</taxon>
        <taxon>Saccharomycetes</taxon>
        <taxon>Saccharomycetales</taxon>
        <taxon>Saccharomycetaceae</taxon>
        <taxon>Saccharomyces</taxon>
    </lineage>
</organism>
<evidence type="ECO:0000313" key="2">
    <source>
        <dbReference type="EMBL" id="EJT44885.1"/>
    </source>
</evidence>
<keyword evidence="1" id="KW-1133">Transmembrane helix</keyword>
<gene>
    <name evidence="2" type="primary">YKL083W</name>
    <name evidence="2" type="ORF">SKUD_065103</name>
</gene>
<feature type="transmembrane region" description="Helical" evidence="1">
    <location>
        <begin position="145"/>
        <end position="166"/>
    </location>
</feature>
<dbReference type="HOGENOM" id="CLU_1344181_0_0_1"/>
<name>J4U4P5_SACK1</name>
<evidence type="ECO:0000256" key="1">
    <source>
        <dbReference type="SAM" id="Phobius"/>
    </source>
</evidence>
<sequence length="206" mass="23343">MSSYIPSWCFSFLEKNAMMYIHMFTYIYTYYCYYDYSHLDPPLLLPVFNLPSNPALFFGTALPTYFLFIFSCLFLFLPLLSFLILKFSSLLFCLSDIVSSTTLLRSLHSVADFLFCASFLFIALRRSFSSSLTLTPSACSIAFCHFPFSFSLICSNSSFASILFFFASNNFRCDLISFLAGPLVLPAFLSLCRSDVAPAPSSNMIF</sequence>
<dbReference type="Proteomes" id="UP000002753">
    <property type="component" value="Unassembled WGS sequence"/>
</dbReference>
<comment type="caution">
    <text evidence="2">The sequence shown here is derived from an EMBL/GenBank/DDBJ whole genome shotgun (WGS) entry which is preliminary data.</text>
</comment>
<feature type="transmembrane region" description="Helical" evidence="1">
    <location>
        <begin position="173"/>
        <end position="191"/>
    </location>
</feature>
<feature type="transmembrane region" description="Helical" evidence="1">
    <location>
        <begin position="56"/>
        <end position="85"/>
    </location>
</feature>
<keyword evidence="1" id="KW-0812">Transmembrane</keyword>
<dbReference type="AlphaFoldDB" id="J4U4P5"/>
<evidence type="ECO:0000313" key="3">
    <source>
        <dbReference type="Proteomes" id="UP000002753"/>
    </source>
</evidence>
<feature type="transmembrane region" description="Helical" evidence="1">
    <location>
        <begin position="20"/>
        <end position="36"/>
    </location>
</feature>
<reference evidence="2 3" key="1">
    <citation type="journal article" date="2003" name="Science">
        <title>Finding functional features in Saccharomyces genomes by phylogenetic footprinting.</title>
        <authorList>
            <person name="Cliften P.F."/>
            <person name="Sudarsanam P."/>
            <person name="Desikan A."/>
            <person name="Fulton L."/>
            <person name="Fulton B."/>
            <person name="Majors J."/>
            <person name="Waterston R."/>
            <person name="Cohen B.A."/>
            <person name="Johnston M."/>
        </authorList>
    </citation>
    <scope>NUCLEOTIDE SEQUENCE [LARGE SCALE GENOMIC DNA]</scope>
    <source>
        <strain evidence="3">ATCC MYA-4449 / AS 2.2408 / CBS 8840 / NBRC 1802 / NCYC 2889</strain>
    </source>
</reference>
<accession>J4U4P5</accession>
<proteinExistence type="predicted"/>
<dbReference type="EMBL" id="AACI03000137">
    <property type="protein sequence ID" value="EJT44885.1"/>
    <property type="molecule type" value="Genomic_DNA"/>
</dbReference>
<reference evidence="3" key="2">
    <citation type="journal article" date="2011" name="G3 (Bethesda)">
        <title>The awesome power of yeast evolutionary genetics: New genome sequences and strain resources for the Saccharomyces sensu stricto genus.</title>
        <authorList>
            <person name="Scannell D.R."/>
            <person name="Zill O.A."/>
            <person name="Rokas A."/>
            <person name="Payen C."/>
            <person name="Dunham M.J."/>
            <person name="Eisen M.B."/>
            <person name="Rine J."/>
            <person name="Johnston M."/>
            <person name="Hittinger C.T."/>
        </authorList>
    </citation>
    <scope>GENOME REANNOTATION</scope>
    <source>
        <strain evidence="3">ATCC MYA-4449 / AS 2.2408 / CBS 8840 / NBRC 1802 / NCYC 2889</strain>
    </source>
</reference>